<reference evidence="2" key="1">
    <citation type="submission" date="2020-02" db="EMBL/GenBank/DDBJ databases">
        <authorList>
            <person name="Meier V. D."/>
        </authorList>
    </citation>
    <scope>NUCLEOTIDE SEQUENCE</scope>
    <source>
        <strain evidence="2">AVDCRST_MAG79</strain>
    </source>
</reference>
<accession>A0A6J4TZ92</accession>
<dbReference type="EMBL" id="CADCWC010000210">
    <property type="protein sequence ID" value="CAA9535555.1"/>
    <property type="molecule type" value="Genomic_DNA"/>
</dbReference>
<feature type="non-terminal residue" evidence="2">
    <location>
        <position position="1"/>
    </location>
</feature>
<sequence>PPARAPPRPGRGRDRPRGQLPHLENRRPRAATEHARRRRPHDRDGRSLGVADWSGSARPTRRWWAPV</sequence>
<name>A0A6J4TZ92_9ACTN</name>
<proteinExistence type="predicted"/>
<protein>
    <submittedName>
        <fullName evidence="2">Uncharacterized protein</fullName>
    </submittedName>
</protein>
<feature type="region of interest" description="Disordered" evidence="1">
    <location>
        <begin position="1"/>
        <end position="67"/>
    </location>
</feature>
<dbReference type="AlphaFoldDB" id="A0A6J4TZ92"/>
<evidence type="ECO:0000313" key="2">
    <source>
        <dbReference type="EMBL" id="CAA9535555.1"/>
    </source>
</evidence>
<organism evidence="2">
    <name type="scientific">uncultured Thermoleophilia bacterium</name>
    <dbReference type="NCBI Taxonomy" id="1497501"/>
    <lineage>
        <taxon>Bacteria</taxon>
        <taxon>Bacillati</taxon>
        <taxon>Actinomycetota</taxon>
        <taxon>Thermoleophilia</taxon>
        <taxon>environmental samples</taxon>
    </lineage>
</organism>
<evidence type="ECO:0000256" key="1">
    <source>
        <dbReference type="SAM" id="MobiDB-lite"/>
    </source>
</evidence>
<gene>
    <name evidence="2" type="ORF">AVDCRST_MAG79-1325</name>
</gene>
<feature type="non-terminal residue" evidence="2">
    <location>
        <position position="67"/>
    </location>
</feature>
<feature type="compositionally biased region" description="Basic and acidic residues" evidence="1">
    <location>
        <begin position="11"/>
        <end position="34"/>
    </location>
</feature>